<sequence>MTTAKPSIESFYQTRDILGESYQPIQSPRYSEIATFMRAPRVNDLSQVDIGLIGIPFDGGLTCRTGARSGPRKCAISPP</sequence>
<dbReference type="SUPFAM" id="SSF52768">
    <property type="entry name" value="Arginase/deacetylase"/>
    <property type="match status" value="1"/>
</dbReference>
<gene>
    <name evidence="1" type="ORF">ACFQDL_03455</name>
</gene>
<reference evidence="2" key="1">
    <citation type="journal article" date="2019" name="Int. J. Syst. Evol. Microbiol.">
        <title>The Global Catalogue of Microorganisms (GCM) 10K type strain sequencing project: providing services to taxonomists for standard genome sequencing and annotation.</title>
        <authorList>
            <consortium name="The Broad Institute Genomics Platform"/>
            <consortium name="The Broad Institute Genome Sequencing Center for Infectious Disease"/>
            <person name="Wu L."/>
            <person name="Ma J."/>
        </authorList>
    </citation>
    <scope>NUCLEOTIDE SEQUENCE [LARGE SCALE GENOMIC DNA]</scope>
    <source>
        <strain evidence="2">NBRC 111756</strain>
    </source>
</reference>
<accession>A0ABW1ZVP4</accession>
<protein>
    <recommendedName>
        <fullName evidence="3">Agmatinase</fullName>
    </recommendedName>
</protein>
<evidence type="ECO:0000313" key="1">
    <source>
        <dbReference type="EMBL" id="MFC6669258.1"/>
    </source>
</evidence>
<dbReference type="Proteomes" id="UP001596422">
    <property type="component" value="Unassembled WGS sequence"/>
</dbReference>
<evidence type="ECO:0008006" key="3">
    <source>
        <dbReference type="Google" id="ProtNLM"/>
    </source>
</evidence>
<organism evidence="1 2">
    <name type="scientific">Marinobacterium aestuariivivens</name>
    <dbReference type="NCBI Taxonomy" id="1698799"/>
    <lineage>
        <taxon>Bacteria</taxon>
        <taxon>Pseudomonadati</taxon>
        <taxon>Pseudomonadota</taxon>
        <taxon>Gammaproteobacteria</taxon>
        <taxon>Oceanospirillales</taxon>
        <taxon>Oceanospirillaceae</taxon>
        <taxon>Marinobacterium</taxon>
    </lineage>
</organism>
<proteinExistence type="predicted"/>
<dbReference type="EMBL" id="JBHSWE010000001">
    <property type="protein sequence ID" value="MFC6669258.1"/>
    <property type="molecule type" value="Genomic_DNA"/>
</dbReference>
<dbReference type="Gene3D" id="3.40.800.10">
    <property type="entry name" value="Ureohydrolase domain"/>
    <property type="match status" value="1"/>
</dbReference>
<keyword evidence="2" id="KW-1185">Reference proteome</keyword>
<evidence type="ECO:0000313" key="2">
    <source>
        <dbReference type="Proteomes" id="UP001596422"/>
    </source>
</evidence>
<dbReference type="InterPro" id="IPR023696">
    <property type="entry name" value="Ureohydrolase_dom_sf"/>
</dbReference>
<name>A0ABW1ZVP4_9GAMM</name>
<comment type="caution">
    <text evidence="1">The sequence shown here is derived from an EMBL/GenBank/DDBJ whole genome shotgun (WGS) entry which is preliminary data.</text>
</comment>
<dbReference type="RefSeq" id="WP_379907831.1">
    <property type="nucleotide sequence ID" value="NZ_JBHSWE010000001.1"/>
</dbReference>